<name>A0A261VUS4_9BORD</name>
<protein>
    <submittedName>
        <fullName evidence="1">Uncharacterized protein</fullName>
    </submittedName>
</protein>
<dbReference type="Proteomes" id="UP000216429">
    <property type="component" value="Unassembled WGS sequence"/>
</dbReference>
<keyword evidence="2" id="KW-1185">Reference proteome</keyword>
<dbReference type="EMBL" id="NEVU01000001">
    <property type="protein sequence ID" value="OZI77858.1"/>
    <property type="molecule type" value="Genomic_DNA"/>
</dbReference>
<reference evidence="2" key="1">
    <citation type="submission" date="2017-05" db="EMBL/GenBank/DDBJ databases">
        <title>Complete and WGS of Bordetella genogroups.</title>
        <authorList>
            <person name="Spilker T."/>
            <person name="Lipuma J."/>
        </authorList>
    </citation>
    <scope>NUCLEOTIDE SEQUENCE [LARGE SCALE GENOMIC DNA]</scope>
    <source>
        <strain evidence="2">AU6712</strain>
    </source>
</reference>
<gene>
    <name evidence="1" type="ORF">CAL22_04840</name>
</gene>
<evidence type="ECO:0000313" key="2">
    <source>
        <dbReference type="Proteomes" id="UP000216429"/>
    </source>
</evidence>
<dbReference type="AlphaFoldDB" id="A0A261VUS4"/>
<dbReference type="OrthoDB" id="8638465at2"/>
<organism evidence="1 2">
    <name type="scientific">Bordetella genomosp. 12</name>
    <dbReference type="NCBI Taxonomy" id="463035"/>
    <lineage>
        <taxon>Bacteria</taxon>
        <taxon>Pseudomonadati</taxon>
        <taxon>Pseudomonadota</taxon>
        <taxon>Betaproteobacteria</taxon>
        <taxon>Burkholderiales</taxon>
        <taxon>Alcaligenaceae</taxon>
        <taxon>Bordetella</taxon>
    </lineage>
</organism>
<comment type="caution">
    <text evidence="1">The sequence shown here is derived from an EMBL/GenBank/DDBJ whole genome shotgun (WGS) entry which is preliminary data.</text>
</comment>
<sequence>MDLETAYWDGELVISVQPREVRMSHWIHAPRAWRASDGQWLFDLTGSDWDLYGVSGEDEDCLVLALRRYPGGQGLLRLTIARGSLQMHLEGQAVEAGDLLPRLQAMPR</sequence>
<dbReference type="RefSeq" id="WP_094810830.1">
    <property type="nucleotide sequence ID" value="NZ_NEVU01000001.1"/>
</dbReference>
<evidence type="ECO:0000313" key="1">
    <source>
        <dbReference type="EMBL" id="OZI77858.1"/>
    </source>
</evidence>
<proteinExistence type="predicted"/>
<accession>A0A261VUS4</accession>